<protein>
    <submittedName>
        <fullName evidence="1">Uncharacterized protein</fullName>
    </submittedName>
</protein>
<evidence type="ECO:0000313" key="1">
    <source>
        <dbReference type="EMBL" id="KFD56221.1"/>
    </source>
</evidence>
<organism evidence="1 3">
    <name type="scientific">Trichuris suis</name>
    <name type="common">pig whipworm</name>
    <dbReference type="NCBI Taxonomy" id="68888"/>
    <lineage>
        <taxon>Eukaryota</taxon>
        <taxon>Metazoa</taxon>
        <taxon>Ecdysozoa</taxon>
        <taxon>Nematoda</taxon>
        <taxon>Enoplea</taxon>
        <taxon>Dorylaimia</taxon>
        <taxon>Trichinellida</taxon>
        <taxon>Trichuridae</taxon>
        <taxon>Trichuris</taxon>
    </lineage>
</organism>
<proteinExistence type="predicted"/>
<accession>A0A085MG75</accession>
<reference evidence="1 3" key="1">
    <citation type="journal article" date="2014" name="Nat. Genet.">
        <title>Genome and transcriptome of the porcine whipworm Trichuris suis.</title>
        <authorList>
            <person name="Jex A.R."/>
            <person name="Nejsum P."/>
            <person name="Schwarz E.M."/>
            <person name="Hu L."/>
            <person name="Young N.D."/>
            <person name="Hall R.S."/>
            <person name="Korhonen P.K."/>
            <person name="Liao S."/>
            <person name="Thamsborg S."/>
            <person name="Xia J."/>
            <person name="Xu P."/>
            <person name="Wang S."/>
            <person name="Scheerlinck J.P."/>
            <person name="Hofmann A."/>
            <person name="Sternberg P.W."/>
            <person name="Wang J."/>
            <person name="Gasser R.B."/>
        </authorList>
    </citation>
    <scope>NUCLEOTIDE SEQUENCE [LARGE SCALE GENOMIC DNA]</scope>
    <source>
        <strain evidence="2">DCEP-RM93F</strain>
        <strain evidence="1">DCEP-RM93M</strain>
    </source>
</reference>
<sequence length="117" mass="13132">MTKTKCYLAKQLLTEDLPSTGGVQCRWKISSEQQTVSEEFQRIDVALWVQWATISSETQHVTGEPLRTGVEPMVSWDTISSEEQPATEESAHECVALSAEHDSPFHEAKGKLSHKFL</sequence>
<dbReference type="Proteomes" id="UP000030758">
    <property type="component" value="Unassembled WGS sequence"/>
</dbReference>
<dbReference type="AlphaFoldDB" id="A0A085MG75"/>
<dbReference type="EMBL" id="KL363195">
    <property type="protein sequence ID" value="KFD56221.1"/>
    <property type="molecule type" value="Genomic_DNA"/>
</dbReference>
<dbReference type="EMBL" id="KL367498">
    <property type="protein sequence ID" value="KFD69117.1"/>
    <property type="molecule type" value="Genomic_DNA"/>
</dbReference>
<gene>
    <name evidence="1" type="ORF">M513_02999</name>
    <name evidence="2" type="ORF">M514_02999</name>
</gene>
<name>A0A085MG75_9BILA</name>
<evidence type="ECO:0000313" key="2">
    <source>
        <dbReference type="EMBL" id="KFD69117.1"/>
    </source>
</evidence>
<keyword evidence="3" id="KW-1185">Reference proteome</keyword>
<evidence type="ECO:0000313" key="3">
    <source>
        <dbReference type="Proteomes" id="UP000030764"/>
    </source>
</evidence>
<dbReference type="Proteomes" id="UP000030764">
    <property type="component" value="Unassembled WGS sequence"/>
</dbReference>